<evidence type="ECO:0000313" key="2">
    <source>
        <dbReference type="EMBL" id="CAI9754694.1"/>
    </source>
</evidence>
<gene>
    <name evidence="2" type="ORF">FPE_LOCUS2125</name>
</gene>
<feature type="region of interest" description="Disordered" evidence="1">
    <location>
        <begin position="122"/>
        <end position="142"/>
    </location>
</feature>
<sequence>MELGTLVPLVDLPTRATLHSSHHKSFEKNRGLFVPFVISFSDEDNGSDREERKQPNALVAKGDLNGSNANPGLSTGVGCYILGQLDQQLIGSYTVSELQAPITSNEEDEFEKCQKKAREAEVEALSNINDNERPTTPPEGEEYFTDDDGAKYKWNRNLKAWVPQRHPSSVNSAKIFLVLSHNSFRAQIDVKLHDSTGSLSASAMGETVENILQCRAEVLMDKTATETAPNLSVIVRAQIDKDHAFYVKAILLLPNPTEFSSVVKK</sequence>
<feature type="region of interest" description="Disordered" evidence="1">
    <location>
        <begin position="43"/>
        <end position="67"/>
    </location>
</feature>
<reference evidence="2" key="1">
    <citation type="submission" date="2023-05" db="EMBL/GenBank/DDBJ databases">
        <authorList>
            <person name="Huff M."/>
        </authorList>
    </citation>
    <scope>NUCLEOTIDE SEQUENCE</scope>
</reference>
<protein>
    <submittedName>
        <fullName evidence="2">Uncharacterized protein</fullName>
    </submittedName>
</protein>
<evidence type="ECO:0000313" key="3">
    <source>
        <dbReference type="Proteomes" id="UP000834106"/>
    </source>
</evidence>
<evidence type="ECO:0000256" key="1">
    <source>
        <dbReference type="SAM" id="MobiDB-lite"/>
    </source>
</evidence>
<organism evidence="2 3">
    <name type="scientific">Fraxinus pennsylvanica</name>
    <dbReference type="NCBI Taxonomy" id="56036"/>
    <lineage>
        <taxon>Eukaryota</taxon>
        <taxon>Viridiplantae</taxon>
        <taxon>Streptophyta</taxon>
        <taxon>Embryophyta</taxon>
        <taxon>Tracheophyta</taxon>
        <taxon>Spermatophyta</taxon>
        <taxon>Magnoliopsida</taxon>
        <taxon>eudicotyledons</taxon>
        <taxon>Gunneridae</taxon>
        <taxon>Pentapetalae</taxon>
        <taxon>asterids</taxon>
        <taxon>lamiids</taxon>
        <taxon>Lamiales</taxon>
        <taxon>Oleaceae</taxon>
        <taxon>Oleeae</taxon>
        <taxon>Fraxinus</taxon>
    </lineage>
</organism>
<dbReference type="Proteomes" id="UP000834106">
    <property type="component" value="Chromosome 1"/>
</dbReference>
<name>A0AAD1YNS2_9LAMI</name>
<accession>A0AAD1YNS2</accession>
<keyword evidence="3" id="KW-1185">Reference proteome</keyword>
<dbReference type="AlphaFoldDB" id="A0AAD1YNS2"/>
<proteinExistence type="predicted"/>
<dbReference type="EMBL" id="OU503036">
    <property type="protein sequence ID" value="CAI9754694.1"/>
    <property type="molecule type" value="Genomic_DNA"/>
</dbReference>